<dbReference type="CDD" id="cd07067">
    <property type="entry name" value="HP_PGM_like"/>
    <property type="match status" value="1"/>
</dbReference>
<comment type="caution">
    <text evidence="2">The sequence shown here is derived from an EMBL/GenBank/DDBJ whole genome shotgun (WGS) entry which is preliminary data.</text>
</comment>
<dbReference type="Proteomes" id="UP001369815">
    <property type="component" value="Unassembled WGS sequence"/>
</dbReference>
<dbReference type="SUPFAM" id="SSF53254">
    <property type="entry name" value="Phosphoglycerate mutase-like"/>
    <property type="match status" value="1"/>
</dbReference>
<evidence type="ECO:0000313" key="2">
    <source>
        <dbReference type="EMBL" id="KAK6954955.1"/>
    </source>
</evidence>
<reference evidence="2 3" key="1">
    <citation type="journal article" date="2024" name="Front Chem Biol">
        <title>Unveiling the potential of Daldinia eschscholtzii MFLUCC 19-0629 through bioactivity and bioinformatics studies for enhanced sustainable agriculture production.</title>
        <authorList>
            <person name="Brooks S."/>
            <person name="Weaver J.A."/>
            <person name="Klomchit A."/>
            <person name="Alharthi S.A."/>
            <person name="Onlamun T."/>
            <person name="Nurani R."/>
            <person name="Vong T.K."/>
            <person name="Alberti F."/>
            <person name="Greco C."/>
        </authorList>
    </citation>
    <scope>NUCLEOTIDE SEQUENCE [LARGE SCALE GENOMIC DNA]</scope>
    <source>
        <strain evidence="2">MFLUCC 19-0629</strain>
    </source>
</reference>
<gene>
    <name evidence="2" type="ORF">Daesc_002584</name>
</gene>
<dbReference type="GO" id="GO:0016791">
    <property type="term" value="F:phosphatase activity"/>
    <property type="evidence" value="ECO:0007669"/>
    <property type="project" value="TreeGrafter"/>
</dbReference>
<organism evidence="2 3">
    <name type="scientific">Daldinia eschscholtzii</name>
    <dbReference type="NCBI Taxonomy" id="292717"/>
    <lineage>
        <taxon>Eukaryota</taxon>
        <taxon>Fungi</taxon>
        <taxon>Dikarya</taxon>
        <taxon>Ascomycota</taxon>
        <taxon>Pezizomycotina</taxon>
        <taxon>Sordariomycetes</taxon>
        <taxon>Xylariomycetidae</taxon>
        <taxon>Xylariales</taxon>
        <taxon>Hypoxylaceae</taxon>
        <taxon>Daldinia</taxon>
    </lineage>
</organism>
<keyword evidence="3" id="KW-1185">Reference proteome</keyword>
<feature type="compositionally biased region" description="Acidic residues" evidence="1">
    <location>
        <begin position="311"/>
        <end position="329"/>
    </location>
</feature>
<dbReference type="InterPro" id="IPR050275">
    <property type="entry name" value="PGM_Phosphatase"/>
</dbReference>
<dbReference type="Gene3D" id="3.40.50.1240">
    <property type="entry name" value="Phosphoglycerate mutase-like"/>
    <property type="match status" value="1"/>
</dbReference>
<dbReference type="Pfam" id="PF00300">
    <property type="entry name" value="His_Phos_1"/>
    <property type="match status" value="1"/>
</dbReference>
<feature type="region of interest" description="Disordered" evidence="1">
    <location>
        <begin position="288"/>
        <end position="329"/>
    </location>
</feature>
<dbReference type="PANTHER" id="PTHR48100">
    <property type="entry name" value="BROAD-SPECIFICITY PHOSPHATASE YOR283W-RELATED"/>
    <property type="match status" value="1"/>
</dbReference>
<dbReference type="SMART" id="SM00855">
    <property type="entry name" value="PGAM"/>
    <property type="match status" value="1"/>
</dbReference>
<sequence>MEARTKELQNIANLSDNISSEFERLLTGMAPIIDIVRHAQALHNIQGGHIRDPELTSQGLIESRYLRDRFPYGHNVIHILSSPLRRAVTTALVGIVPTVDRRIKVQLLPELQEVSASPSSTGIPKSELATHYTGNKHRLDMSLLTEDWYHKGSNTRYAPSVSKVDARARAARMCLWRLARYAFEAGDDNAHIVVVTHGEFAHWLTGDFRGVTADHNTGWANAEFRSYRFRNLIATERHDPQLIETTESVTRRGGYGVPPPLNMVTMESLRRLAEERVRAYYEMLRRQEAPERVSSNKLPEGPNDSDKFEEINESDGSDEWVDIEDEPGL</sequence>
<protein>
    <recommendedName>
        <fullName evidence="4">Phosphoglycerate mutase-like protein</fullName>
    </recommendedName>
</protein>
<evidence type="ECO:0000256" key="1">
    <source>
        <dbReference type="SAM" id="MobiDB-lite"/>
    </source>
</evidence>
<dbReference type="GO" id="GO:0005737">
    <property type="term" value="C:cytoplasm"/>
    <property type="evidence" value="ECO:0007669"/>
    <property type="project" value="TreeGrafter"/>
</dbReference>
<evidence type="ECO:0000313" key="3">
    <source>
        <dbReference type="Proteomes" id="UP001369815"/>
    </source>
</evidence>
<proteinExistence type="predicted"/>
<dbReference type="EMBL" id="JBANMG010000003">
    <property type="protein sequence ID" value="KAK6954955.1"/>
    <property type="molecule type" value="Genomic_DNA"/>
</dbReference>
<dbReference type="AlphaFoldDB" id="A0AAX6MQQ9"/>
<dbReference type="PANTHER" id="PTHR48100:SF54">
    <property type="entry name" value="PHOSPHATASE SPAC5H10.03-RELATED"/>
    <property type="match status" value="1"/>
</dbReference>
<dbReference type="InterPro" id="IPR013078">
    <property type="entry name" value="His_Pase_superF_clade-1"/>
</dbReference>
<accession>A0AAX6MQQ9</accession>
<evidence type="ECO:0008006" key="4">
    <source>
        <dbReference type="Google" id="ProtNLM"/>
    </source>
</evidence>
<dbReference type="InterPro" id="IPR029033">
    <property type="entry name" value="His_PPase_superfam"/>
</dbReference>
<name>A0AAX6MQQ9_9PEZI</name>